<dbReference type="Gene3D" id="3.40.50.2000">
    <property type="entry name" value="Glycogen Phosphorylase B"/>
    <property type="match status" value="2"/>
</dbReference>
<dbReference type="FunFam" id="3.40.50.2000:FF:000023">
    <property type="entry name" value="ADP-heptose--LPS heptosyltransferase II"/>
    <property type="match status" value="1"/>
</dbReference>
<dbReference type="AlphaFoldDB" id="A0A4R1Q1U6"/>
<dbReference type="GO" id="GO:0008713">
    <property type="term" value="F:ADP-heptose-lipopolysaccharide heptosyltransferase activity"/>
    <property type="evidence" value="ECO:0007669"/>
    <property type="project" value="UniProtKB-EC"/>
</dbReference>
<dbReference type="PANTHER" id="PTHR30160">
    <property type="entry name" value="TETRAACYLDISACCHARIDE 4'-KINASE-RELATED"/>
    <property type="match status" value="1"/>
</dbReference>
<accession>A0A4R1Q1U6</accession>
<keyword evidence="1" id="KW-0328">Glycosyltransferase</keyword>
<dbReference type="PANTHER" id="PTHR30160:SF1">
    <property type="entry name" value="LIPOPOLYSACCHARIDE 1,2-N-ACETYLGLUCOSAMINETRANSFERASE-RELATED"/>
    <property type="match status" value="1"/>
</dbReference>
<evidence type="ECO:0000256" key="5">
    <source>
        <dbReference type="ARBA" id="ARBA00047503"/>
    </source>
</evidence>
<sequence>MTAKRFLVIRLSSIGDVLHCTPVVRELKRACPNSHITWVVGRGPAGLLEANPYIDEVYVWPREKWEEHMRKGRFAEAWKLWQQLRSDLRARNFDIALDVHGLFLSGMVALASGAPRRIGLAHTRELNSLFMTETASRVKGETHVIQRYLSILQPFGIKPASYHMTLELTQADSDFADRFLAKSGIKPGQKLIALIPATTWTAKNWPPGYFAELATALDQHAAVMLCGAPGDRDLAQQVLQQTNAAVLNAVGETNLTQLAALLKKATVVVTGDTGPLHMAIAMGIPTVSIFGPTNPKRFGPLEAGHAVIEAKLACRTCHKAKCRFKHQRCMKDVLPQQVLHALEPYLH</sequence>
<reference evidence="6 7" key="1">
    <citation type="submission" date="2019-03" db="EMBL/GenBank/DDBJ databases">
        <title>Genomic Encyclopedia of Type Strains, Phase IV (KMG-IV): sequencing the most valuable type-strain genomes for metagenomic binning, comparative biology and taxonomic classification.</title>
        <authorList>
            <person name="Goeker M."/>
        </authorList>
    </citation>
    <scope>NUCLEOTIDE SEQUENCE [LARGE SCALE GENOMIC DNA]</scope>
    <source>
        <strain evidence="6 7">DSM 15969</strain>
    </source>
</reference>
<dbReference type="Proteomes" id="UP000295063">
    <property type="component" value="Unassembled WGS sequence"/>
</dbReference>
<protein>
    <recommendedName>
        <fullName evidence="4">lipopolysaccharide heptosyltransferase II</fullName>
        <ecNumber evidence="4">2.4.99.24</ecNumber>
    </recommendedName>
</protein>
<evidence type="ECO:0000256" key="4">
    <source>
        <dbReference type="ARBA" id="ARBA00044042"/>
    </source>
</evidence>
<evidence type="ECO:0000256" key="2">
    <source>
        <dbReference type="ARBA" id="ARBA00022679"/>
    </source>
</evidence>
<comment type="similarity">
    <text evidence="3">Belongs to the glycosyltransferase 9 family.</text>
</comment>
<dbReference type="GO" id="GO:0009244">
    <property type="term" value="P:lipopolysaccharide core region biosynthetic process"/>
    <property type="evidence" value="ECO:0007669"/>
    <property type="project" value="TreeGrafter"/>
</dbReference>
<dbReference type="EMBL" id="SLUI01000004">
    <property type="protein sequence ID" value="TCL38266.1"/>
    <property type="molecule type" value="Genomic_DNA"/>
</dbReference>
<comment type="caution">
    <text evidence="6">The sequence shown here is derived from an EMBL/GenBank/DDBJ whole genome shotgun (WGS) entry which is preliminary data.</text>
</comment>
<evidence type="ECO:0000313" key="6">
    <source>
        <dbReference type="EMBL" id="TCL38266.1"/>
    </source>
</evidence>
<dbReference type="Pfam" id="PF01075">
    <property type="entry name" value="Glyco_transf_9"/>
    <property type="match status" value="1"/>
</dbReference>
<evidence type="ECO:0000256" key="3">
    <source>
        <dbReference type="ARBA" id="ARBA00043995"/>
    </source>
</evidence>
<dbReference type="InterPro" id="IPR051199">
    <property type="entry name" value="LPS_LOS_Heptosyltrfase"/>
</dbReference>
<dbReference type="InterPro" id="IPR011910">
    <property type="entry name" value="RfaF"/>
</dbReference>
<evidence type="ECO:0000313" key="7">
    <source>
        <dbReference type="Proteomes" id="UP000295063"/>
    </source>
</evidence>
<organism evidence="6 7">
    <name type="scientific">Anaerospora hongkongensis</name>
    <dbReference type="NCBI Taxonomy" id="244830"/>
    <lineage>
        <taxon>Bacteria</taxon>
        <taxon>Bacillati</taxon>
        <taxon>Bacillota</taxon>
        <taxon>Negativicutes</taxon>
        <taxon>Selenomonadales</taxon>
        <taxon>Sporomusaceae</taxon>
        <taxon>Anaerospora</taxon>
    </lineage>
</organism>
<keyword evidence="2 6" id="KW-0808">Transferase</keyword>
<keyword evidence="7" id="KW-1185">Reference proteome</keyword>
<comment type="catalytic activity">
    <reaction evidence="5">
        <text>an L-alpha-D-Hep-(1-&gt;5)-[alpha-Kdo-(2-&gt;4)]-alpha-Kdo-(2-&gt;6)-lipid A + ADP-L-glycero-beta-D-manno-heptose = an L-alpha-D-Hep-(1-&gt;3)-L-alpha-D-Hep-(1-&gt;5)-[alpha-Kdo-(2-&gt;4)]-alpha-Kdo-(2-&gt;6)-lipid A + ADP + H(+)</text>
        <dbReference type="Rhea" id="RHEA:74071"/>
        <dbReference type="ChEBI" id="CHEBI:15378"/>
        <dbReference type="ChEBI" id="CHEBI:61506"/>
        <dbReference type="ChEBI" id="CHEBI:193068"/>
        <dbReference type="ChEBI" id="CHEBI:193069"/>
        <dbReference type="ChEBI" id="CHEBI:456216"/>
        <dbReference type="EC" id="2.4.99.24"/>
    </reaction>
</comment>
<proteinExistence type="inferred from homology"/>
<dbReference type="EC" id="2.4.99.24" evidence="4"/>
<name>A0A4R1Q1U6_9FIRM</name>
<dbReference type="InterPro" id="IPR002201">
    <property type="entry name" value="Glyco_trans_9"/>
</dbReference>
<evidence type="ECO:0000256" key="1">
    <source>
        <dbReference type="ARBA" id="ARBA00022676"/>
    </source>
</evidence>
<dbReference type="CDD" id="cd03789">
    <property type="entry name" value="GT9_LPS_heptosyltransferase"/>
    <property type="match status" value="1"/>
</dbReference>
<dbReference type="RefSeq" id="WP_165898830.1">
    <property type="nucleotide sequence ID" value="NZ_SLUI01000004.1"/>
</dbReference>
<dbReference type="NCBIfam" id="TIGR02195">
    <property type="entry name" value="heptsyl_trn_II"/>
    <property type="match status" value="1"/>
</dbReference>
<dbReference type="SUPFAM" id="SSF53756">
    <property type="entry name" value="UDP-Glycosyltransferase/glycogen phosphorylase"/>
    <property type="match status" value="1"/>
</dbReference>
<gene>
    <name evidence="6" type="ORF">EV210_104249</name>
</gene>
<dbReference type="GO" id="GO:0005829">
    <property type="term" value="C:cytosol"/>
    <property type="evidence" value="ECO:0007669"/>
    <property type="project" value="TreeGrafter"/>
</dbReference>